<name>A0A078L021_9GAMM</name>
<dbReference type="OrthoDB" id="9762238at2"/>
<dbReference type="EMBL" id="CCSB01000003">
    <property type="protein sequence ID" value="CDZ78607.1"/>
    <property type="molecule type" value="Genomic_DNA"/>
</dbReference>
<feature type="transmembrane region" description="Helical" evidence="1">
    <location>
        <begin position="1207"/>
        <end position="1228"/>
    </location>
</feature>
<keyword evidence="1" id="KW-0812">Transmembrane</keyword>
<dbReference type="InterPro" id="IPR025263">
    <property type="entry name" value="YhdP_central"/>
</dbReference>
<keyword evidence="1" id="KW-0472">Membrane</keyword>
<dbReference type="STRING" id="1034943.BN59_02917"/>
<reference evidence="3 4" key="1">
    <citation type="submission" date="2014-06" db="EMBL/GenBank/DDBJ databases">
        <authorList>
            <person name="Urmite Genomes Urmite Genomes"/>
        </authorList>
    </citation>
    <scope>NUCLEOTIDE SEQUENCE [LARGE SCALE GENOMIC DNA]</scope>
</reference>
<sequence length="1270" mass="142707">MTKFFKRCWLILAFLIITAAVISSLFRALTPWAKQYKTEVEQHLSRLLGETVTIDTMETGWYWFEPVIKLNQISIWDGKQEPVKLSKLLIGINVFSSICHWQIQPGVLLIEDLHLGIHQGKDSWQINGLGELKSLKFTWDLETFKPALIWIFTQQKIIIKNLSAQVYMLDGALIPLSELNLTIANRSGHYHIKGRGVLTQTTATNFQLLADLALNPYALNKATGQVFFSVQHLLPAQWQGFTPEGRFQLLGGKGNLQLWADIAKGHTRNIQARVNFHHLAWTDKQTEKTQLIQTIKANLAWKPNKEGWQLDADQVHLRLSEARWPENSFMLRYQSKTQSYFAFVKNLQLESILNTSITWPEKMKPILAVKPQGQLHDTQVQFTTQGIDSVLSRFSDLGWQPLDSQPGVTNLSGVLHWQPNQGQLELASDNAVITLKQQKPISLSVVDVVFDWQKLSDGLRLNIDRFVINHSNLLLSARAVVDKITEDSSGEINLRAEFSANEAQHLLPYIPGKHLKKKLDAWLKHDVKRIEELSGTLVVNGALADFPYDKQPGEFSINSHFKGLDLIFARNWSLSKDLEGNLRVNKRNLDMDIVHANLQGIIINKAKLGIDDIGLDKEVLLLRTQVAAKSDKALAYIMSSPLHKKLSALSMLRMQGLLDLHLQLEAPLYPQNDTILALGEIKFKNDKINVHHSMDDIELTQLSGSLQFNETGILSSNLKTKILECPTNLAIRSVHEQIPYTEVKLSGSAKAGVLNKKLNLPIFALLHGSLQMNSTLKFTDDPNDLDHLRVQTSLDGLAIDLPPPLGKPAEIKAPLTVDIDFNPEKAVRLRFNYDNRLSTDLWFSRPKKEFQLQKGEIRIGNVKAGKQNEQGLSIIGSLPSFDLQQWLDAKAKLPQVNEQSLLMKSLNRVDLRLQNAKIWREEYKELLINAAKLTGDNWAIQLNQANLMAKLRYKPDSNTLTGQIDKLRIETKADKSKEIKNSALKPTDIPNLDLHIASFQWGEVEVGDVSLKTRSTEKLWRLEHCKINTPSYVLAAKGTWKQDGKLNDTQLTADLTISDLAASLARWKISPAVEAKEGVIQFQGGWPGAIPDFQLAKVSGQVSMDFRNGRITNLSTETEEKLGLGKLLSILSLQTIPRRLKLDFSDLSHAGYSFDKFQGNFDIHNGIMTTQDSYIDGPVAYAGMKGNLDIAKQNYDVDLKISPHITASLPIVATIAGGPIVGFATWVASKIINQGMQKISGYTYKVTGPWKQPLVEQVSIIKKRKVPLRA</sequence>
<feature type="domain" description="YhdP central" evidence="2">
    <location>
        <begin position="1"/>
        <end position="1255"/>
    </location>
</feature>
<dbReference type="eggNOG" id="COG3164">
    <property type="taxonomic scope" value="Bacteria"/>
</dbReference>
<gene>
    <name evidence="3" type="ORF">BN59_02917</name>
</gene>
<evidence type="ECO:0000313" key="4">
    <source>
        <dbReference type="Proteomes" id="UP000044071"/>
    </source>
</evidence>
<accession>A0A078L021</accession>
<organism evidence="3 4">
    <name type="scientific">Legionella massiliensis</name>
    <dbReference type="NCBI Taxonomy" id="1034943"/>
    <lineage>
        <taxon>Bacteria</taxon>
        <taxon>Pseudomonadati</taxon>
        <taxon>Pseudomonadota</taxon>
        <taxon>Gammaproteobacteria</taxon>
        <taxon>Legionellales</taxon>
        <taxon>Legionellaceae</taxon>
        <taxon>Legionella</taxon>
    </lineage>
</organism>
<keyword evidence="4" id="KW-1185">Reference proteome</keyword>
<dbReference type="PANTHER" id="PTHR38690:SF1">
    <property type="entry name" value="PROTEASE"/>
    <property type="match status" value="1"/>
</dbReference>
<protein>
    <recommendedName>
        <fullName evidence="2">YhdP central domain-containing protein</fullName>
    </recommendedName>
</protein>
<keyword evidence="1" id="KW-1133">Transmembrane helix</keyword>
<evidence type="ECO:0000256" key="1">
    <source>
        <dbReference type="SAM" id="Phobius"/>
    </source>
</evidence>
<evidence type="ECO:0000313" key="3">
    <source>
        <dbReference type="EMBL" id="CDZ78607.1"/>
    </source>
</evidence>
<dbReference type="NCBIfam" id="TIGR02099">
    <property type="entry name" value="YhdP family protein"/>
    <property type="match status" value="1"/>
</dbReference>
<dbReference type="AlphaFoldDB" id="A0A078L021"/>
<dbReference type="PANTHER" id="PTHR38690">
    <property type="entry name" value="PROTEASE-RELATED"/>
    <property type="match status" value="1"/>
</dbReference>
<dbReference type="Proteomes" id="UP000044071">
    <property type="component" value="Unassembled WGS sequence"/>
</dbReference>
<dbReference type="Pfam" id="PF13116">
    <property type="entry name" value="YhdP"/>
    <property type="match status" value="1"/>
</dbReference>
<dbReference type="InterPro" id="IPR011836">
    <property type="entry name" value="YhdP"/>
</dbReference>
<proteinExistence type="predicted"/>
<dbReference type="RefSeq" id="WP_044011732.1">
    <property type="nucleotide sequence ID" value="NZ_CCVW01000003.1"/>
</dbReference>
<evidence type="ECO:0000259" key="2">
    <source>
        <dbReference type="Pfam" id="PF13116"/>
    </source>
</evidence>